<comment type="caution">
    <text evidence="3">The sequence shown here is derived from an EMBL/GenBank/DDBJ whole genome shotgun (WGS) entry which is preliminary data.</text>
</comment>
<sequence>MTYTMKQYDMQDNLTRRQVFWLLQRLTSYALWKKKRDAFAIFADEYEIAVKTWPEGDPEYMPADNLSTIYEILGLYDKGLEQLARGYRFIWKDGQPLKLAVNRYYHLCQYFFPHPSYWERGAQLAPYPTKVDRLARLMRASEFQMEQAPFEVAASNDNFAQLQSATLLLDPDRYKYQFYELDYPVFPPSLPEIPASLGPVVESGDEVTADGIWEPVKISRGKVLGLLSVGEKTEENNGCFNYLVKGTHAPNIKGRPDPLTLRSAVTSTHWRLLWEDTRYKDGVIADESQYFLAAKREDAPAELADVPDVKTGDMCPVSGVWRAEKYADSSIHIVAGAVMPDLMVTDNLGERKVHWVTWHLVKRT</sequence>
<evidence type="ECO:0000313" key="3">
    <source>
        <dbReference type="EMBL" id="MFM0008285.1"/>
    </source>
</evidence>
<dbReference type="Pfam" id="PF15584">
    <property type="entry name" value="Imm72"/>
    <property type="match status" value="1"/>
</dbReference>
<accession>A0ABW9B7M5</accession>
<dbReference type="InterPro" id="IPR028950">
    <property type="entry name" value="Imm71"/>
</dbReference>
<evidence type="ECO:0000313" key="4">
    <source>
        <dbReference type="Proteomes" id="UP001629230"/>
    </source>
</evidence>
<dbReference type="RefSeq" id="WP_408183269.1">
    <property type="nucleotide sequence ID" value="NZ_JAQQEZ010000091.1"/>
</dbReference>
<feature type="domain" description="Immunity protein 71" evidence="2">
    <location>
        <begin position="11"/>
        <end position="88"/>
    </location>
</feature>
<dbReference type="EMBL" id="JAQQEZ010000091">
    <property type="protein sequence ID" value="MFM0008285.1"/>
    <property type="molecule type" value="Genomic_DNA"/>
</dbReference>
<organism evidence="3 4">
    <name type="scientific">Paraburkholderia dipogonis</name>
    <dbReference type="NCBI Taxonomy" id="1211383"/>
    <lineage>
        <taxon>Bacteria</taxon>
        <taxon>Pseudomonadati</taxon>
        <taxon>Pseudomonadota</taxon>
        <taxon>Betaproteobacteria</taxon>
        <taxon>Burkholderiales</taxon>
        <taxon>Burkholderiaceae</taxon>
        <taxon>Paraburkholderia</taxon>
    </lineage>
</organism>
<protein>
    <submittedName>
        <fullName evidence="3">Imm72 family immunity protein</fullName>
    </submittedName>
</protein>
<name>A0ABW9B7M5_9BURK</name>
<dbReference type="InterPro" id="IPR028966">
    <property type="entry name" value="Imm72"/>
</dbReference>
<keyword evidence="4" id="KW-1185">Reference proteome</keyword>
<gene>
    <name evidence="3" type="ORF">PQR57_46220</name>
</gene>
<evidence type="ECO:0000259" key="2">
    <source>
        <dbReference type="Pfam" id="PF15602"/>
    </source>
</evidence>
<proteinExistence type="predicted"/>
<evidence type="ECO:0000259" key="1">
    <source>
        <dbReference type="Pfam" id="PF15584"/>
    </source>
</evidence>
<reference evidence="3 4" key="1">
    <citation type="journal article" date="2024" name="Chem. Sci.">
        <title>Discovery of megapolipeptins by genome mining of a Burkholderiales bacteria collection.</title>
        <authorList>
            <person name="Paulo B.S."/>
            <person name="Recchia M.J.J."/>
            <person name="Lee S."/>
            <person name="Fergusson C.H."/>
            <person name="Romanowski S.B."/>
            <person name="Hernandez A."/>
            <person name="Krull N."/>
            <person name="Liu D.Y."/>
            <person name="Cavanagh H."/>
            <person name="Bos A."/>
            <person name="Gray C.A."/>
            <person name="Murphy B.T."/>
            <person name="Linington R.G."/>
            <person name="Eustaquio A.S."/>
        </authorList>
    </citation>
    <scope>NUCLEOTIDE SEQUENCE [LARGE SCALE GENOMIC DNA]</scope>
    <source>
        <strain evidence="3 4">RL17-350-BIC-A</strain>
    </source>
</reference>
<dbReference type="Pfam" id="PF15602">
    <property type="entry name" value="Imm71"/>
    <property type="match status" value="1"/>
</dbReference>
<feature type="domain" description="Immunity protein 72" evidence="1">
    <location>
        <begin position="200"/>
        <end position="292"/>
    </location>
</feature>
<dbReference type="Proteomes" id="UP001629230">
    <property type="component" value="Unassembled WGS sequence"/>
</dbReference>